<protein>
    <recommendedName>
        <fullName evidence="3">DUF4283 domain-containing protein</fullName>
    </recommendedName>
</protein>
<accession>A0ABD0UNX4</accession>
<gene>
    <name evidence="1" type="ORF">M5K25_014586</name>
</gene>
<dbReference type="AlphaFoldDB" id="A0ABD0UNX4"/>
<reference evidence="1 2" key="1">
    <citation type="journal article" date="2024" name="Plant Biotechnol. J.">
        <title>Dendrobium thyrsiflorum genome and its molecular insights into genes involved in important horticultural traits.</title>
        <authorList>
            <person name="Chen B."/>
            <person name="Wang J.Y."/>
            <person name="Zheng P.J."/>
            <person name="Li K.L."/>
            <person name="Liang Y.M."/>
            <person name="Chen X.F."/>
            <person name="Zhang C."/>
            <person name="Zhao X."/>
            <person name="He X."/>
            <person name="Zhang G.Q."/>
            <person name="Liu Z.J."/>
            <person name="Xu Q."/>
        </authorList>
    </citation>
    <scope>NUCLEOTIDE SEQUENCE [LARGE SCALE GENOMIC DNA]</scope>
    <source>
        <strain evidence="1">GZMU011</strain>
    </source>
</reference>
<dbReference type="PANTHER" id="PTHR31286:SF179">
    <property type="entry name" value="RNASE H TYPE-1 DOMAIN-CONTAINING PROTEIN"/>
    <property type="match status" value="1"/>
</dbReference>
<evidence type="ECO:0000313" key="2">
    <source>
        <dbReference type="Proteomes" id="UP001552299"/>
    </source>
</evidence>
<dbReference type="PANTHER" id="PTHR31286">
    <property type="entry name" value="GLYCINE-RICH CELL WALL STRUCTURAL PROTEIN 1.8-LIKE"/>
    <property type="match status" value="1"/>
</dbReference>
<dbReference type="EMBL" id="JANQDX010000012">
    <property type="protein sequence ID" value="KAL0914258.1"/>
    <property type="molecule type" value="Genomic_DNA"/>
</dbReference>
<proteinExistence type="predicted"/>
<keyword evidence="2" id="KW-1185">Reference proteome</keyword>
<evidence type="ECO:0008006" key="3">
    <source>
        <dbReference type="Google" id="ProtNLM"/>
    </source>
</evidence>
<dbReference type="Proteomes" id="UP001552299">
    <property type="component" value="Unassembled WGS sequence"/>
</dbReference>
<dbReference type="InterPro" id="IPR040256">
    <property type="entry name" value="At4g02000-like"/>
</dbReference>
<comment type="caution">
    <text evidence="1">The sequence shown here is derived from an EMBL/GenBank/DDBJ whole genome shotgun (WGS) entry which is preliminary data.</text>
</comment>
<sequence length="237" mass="27157">MAYRPLKCFDPGFLESKNSFKSFRDVLATGSSSNNFSDLVHSTHHGLPSLWISEEEILALAAPFEFALLIGDFYVTLLDPRHVLIKLSNDMDYSRFFARRAYYVFNCYMKLIKWTPIFDILAKSPIVPVWIAFPDLRPHLFTHHILHGLGSIFVAWILVELDIIKHYPDSIWIGPKKYGYVQKVVFSDFPSFCDHCKVLGHSKNDCCYLHPNLRNSNLMKGANPLPPNQIAGQVPLK</sequence>
<name>A0ABD0UNX4_DENTH</name>
<evidence type="ECO:0000313" key="1">
    <source>
        <dbReference type="EMBL" id="KAL0914258.1"/>
    </source>
</evidence>
<organism evidence="1 2">
    <name type="scientific">Dendrobium thyrsiflorum</name>
    <name type="common">Pinecone-like raceme dendrobium</name>
    <name type="synonym">Orchid</name>
    <dbReference type="NCBI Taxonomy" id="117978"/>
    <lineage>
        <taxon>Eukaryota</taxon>
        <taxon>Viridiplantae</taxon>
        <taxon>Streptophyta</taxon>
        <taxon>Embryophyta</taxon>
        <taxon>Tracheophyta</taxon>
        <taxon>Spermatophyta</taxon>
        <taxon>Magnoliopsida</taxon>
        <taxon>Liliopsida</taxon>
        <taxon>Asparagales</taxon>
        <taxon>Orchidaceae</taxon>
        <taxon>Epidendroideae</taxon>
        <taxon>Malaxideae</taxon>
        <taxon>Dendrobiinae</taxon>
        <taxon>Dendrobium</taxon>
    </lineage>
</organism>